<organism evidence="2 3">
    <name type="scientific">Caulobacter vibrioides OR37</name>
    <dbReference type="NCBI Taxonomy" id="1292034"/>
    <lineage>
        <taxon>Bacteria</taxon>
        <taxon>Pseudomonadati</taxon>
        <taxon>Pseudomonadota</taxon>
        <taxon>Alphaproteobacteria</taxon>
        <taxon>Caulobacterales</taxon>
        <taxon>Caulobacteraceae</taxon>
        <taxon>Caulobacter</taxon>
    </lineage>
</organism>
<name>R0E9D4_CAUVI</name>
<accession>R0E9D4</accession>
<dbReference type="PATRIC" id="fig|1292034.3.peg.1891"/>
<gene>
    <name evidence="2" type="ORF">OR37_01904</name>
</gene>
<keyword evidence="1" id="KW-0812">Transmembrane</keyword>
<dbReference type="EMBL" id="APMP01000009">
    <property type="protein sequence ID" value="ENZ82093.1"/>
    <property type="molecule type" value="Genomic_DNA"/>
</dbReference>
<sequence length="139" mass="15076" precursor="true">MTDLAAEQPSGPPTGAAEEEKVLPAIVYGLYLLGFTNGLTFIAGLIVAYVNRDTAGPINESHFTFAIRTFWMAIAWFLLGMAILLVGIVLSIVLIGIPLMVLGGTILCAVGLWFVTRCILGIYYLSRGEAYPRPRAWLV</sequence>
<keyword evidence="3" id="KW-1185">Reference proteome</keyword>
<dbReference type="eggNOG" id="COG3671">
    <property type="taxonomic scope" value="Bacteria"/>
</dbReference>
<reference evidence="2 3" key="1">
    <citation type="journal article" date="2013" name="Genome Announc.">
        <title>Draft Genome Sequence for Caulobacter sp. Strain OR37, a Bacterium Tolerant to Heavy Metals.</title>
        <authorList>
            <person name="Utturkar S.M."/>
            <person name="Bollmann A."/>
            <person name="Brzoska R.M."/>
            <person name="Klingeman D.M."/>
            <person name="Epstein S.E."/>
            <person name="Palumbo A.V."/>
            <person name="Brown S.D."/>
        </authorList>
    </citation>
    <scope>NUCLEOTIDE SEQUENCE [LARGE SCALE GENOMIC DNA]</scope>
    <source>
        <strain evidence="2 3">OR37</strain>
    </source>
</reference>
<feature type="transmembrane region" description="Helical" evidence="1">
    <location>
        <begin position="28"/>
        <end position="50"/>
    </location>
</feature>
<dbReference type="STRING" id="1292034.OR37_01904"/>
<evidence type="ECO:0000313" key="2">
    <source>
        <dbReference type="EMBL" id="ENZ82093.1"/>
    </source>
</evidence>
<evidence type="ECO:0000313" key="3">
    <source>
        <dbReference type="Proteomes" id="UP000013063"/>
    </source>
</evidence>
<dbReference type="OrthoDB" id="5405464at2"/>
<feature type="transmembrane region" description="Helical" evidence="1">
    <location>
        <begin position="101"/>
        <end position="125"/>
    </location>
</feature>
<proteinExistence type="predicted"/>
<protein>
    <submittedName>
        <fullName evidence="2">Putative membrane protein</fullName>
    </submittedName>
</protein>
<dbReference type="Proteomes" id="UP000013063">
    <property type="component" value="Unassembled WGS sequence"/>
</dbReference>
<keyword evidence="1" id="KW-1133">Transmembrane helix</keyword>
<feature type="transmembrane region" description="Helical" evidence="1">
    <location>
        <begin position="70"/>
        <end position="95"/>
    </location>
</feature>
<comment type="caution">
    <text evidence="2">The sequence shown here is derived from an EMBL/GenBank/DDBJ whole genome shotgun (WGS) entry which is preliminary data.</text>
</comment>
<keyword evidence="1" id="KW-0472">Membrane</keyword>
<dbReference type="RefSeq" id="WP_004618646.1">
    <property type="nucleotide sequence ID" value="NZ_APMP01000009.1"/>
</dbReference>
<evidence type="ECO:0000256" key="1">
    <source>
        <dbReference type="SAM" id="Phobius"/>
    </source>
</evidence>
<dbReference type="AlphaFoldDB" id="R0E9D4"/>